<dbReference type="EnsemblMetazoa" id="Aqu2.1.04122_001">
    <property type="protein sequence ID" value="Aqu2.1.04122_001"/>
    <property type="gene ID" value="Aqu2.1.04122"/>
</dbReference>
<dbReference type="GO" id="GO:0046983">
    <property type="term" value="F:protein dimerization activity"/>
    <property type="evidence" value="ECO:0007669"/>
    <property type="project" value="InterPro"/>
</dbReference>
<name>A0A1X7SPZ8_AMPQE</name>
<feature type="domain" description="HAT C-terminal dimerisation" evidence="1">
    <location>
        <begin position="2"/>
        <end position="44"/>
    </location>
</feature>
<protein>
    <recommendedName>
        <fullName evidence="1">HAT C-terminal dimerisation domain-containing protein</fullName>
    </recommendedName>
</protein>
<dbReference type="PANTHER" id="PTHR46289">
    <property type="entry name" value="52 KDA REPRESSOR OF THE INHIBITOR OF THE PROTEIN KINASE-LIKE PROTEIN-RELATED"/>
    <property type="match status" value="1"/>
</dbReference>
<organism evidence="2">
    <name type="scientific">Amphimedon queenslandica</name>
    <name type="common">Sponge</name>
    <dbReference type="NCBI Taxonomy" id="400682"/>
    <lineage>
        <taxon>Eukaryota</taxon>
        <taxon>Metazoa</taxon>
        <taxon>Porifera</taxon>
        <taxon>Demospongiae</taxon>
        <taxon>Heteroscleromorpha</taxon>
        <taxon>Haplosclerida</taxon>
        <taxon>Niphatidae</taxon>
        <taxon>Amphimedon</taxon>
    </lineage>
</organism>
<evidence type="ECO:0000313" key="2">
    <source>
        <dbReference type="EnsemblMetazoa" id="Aqu2.1.04122_001"/>
    </source>
</evidence>
<proteinExistence type="predicted"/>
<dbReference type="InterPro" id="IPR008906">
    <property type="entry name" value="HATC_C_dom"/>
</dbReference>
<dbReference type="PANTHER" id="PTHR46289:SF14">
    <property type="entry name" value="DUF4371 DOMAIN-CONTAINING PROTEIN"/>
    <property type="match status" value="1"/>
</dbReference>
<dbReference type="InParanoid" id="A0A1X7SPZ8"/>
<dbReference type="OrthoDB" id="6617140at2759"/>
<reference evidence="2" key="1">
    <citation type="submission" date="2017-05" db="UniProtKB">
        <authorList>
            <consortium name="EnsemblMetazoa"/>
        </authorList>
    </citation>
    <scope>IDENTIFICATION</scope>
</reference>
<sequence length="111" mass="12496">MTIGVTTASAERSFSSLRRIKSYLRSTMSQDRLNNVSLLHIERDISNRLWDNLEDAVIKFAQAHPSSKPGLVALPLHFFDETTLSHSLCLSFSFIQPAFFKATHNTKDLSA</sequence>
<evidence type="ECO:0000259" key="1">
    <source>
        <dbReference type="Pfam" id="PF05699"/>
    </source>
</evidence>
<accession>A0A1X7SPZ8</accession>
<dbReference type="AlphaFoldDB" id="A0A1X7SPZ8"/>
<dbReference type="Pfam" id="PF05699">
    <property type="entry name" value="Dimer_Tnp_hAT"/>
    <property type="match status" value="1"/>
</dbReference>
<dbReference type="STRING" id="400682.A0A1X7SPZ8"/>
<dbReference type="InterPro" id="IPR052958">
    <property type="entry name" value="IFN-induced_PKR_regulator"/>
</dbReference>